<keyword evidence="1" id="KW-0812">Transmembrane</keyword>
<evidence type="ECO:0000313" key="3">
    <source>
        <dbReference type="Proteomes" id="UP000029381"/>
    </source>
</evidence>
<feature type="transmembrane region" description="Helical" evidence="1">
    <location>
        <begin position="91"/>
        <end position="108"/>
    </location>
</feature>
<organism evidence="2 3">
    <name type="scientific">Tetragenococcus muriaticus 3MR10-3</name>
    <dbReference type="NCBI Taxonomy" id="1302648"/>
    <lineage>
        <taxon>Bacteria</taxon>
        <taxon>Bacillati</taxon>
        <taxon>Bacillota</taxon>
        <taxon>Bacilli</taxon>
        <taxon>Lactobacillales</taxon>
        <taxon>Enterococcaceae</taxon>
        <taxon>Tetragenococcus</taxon>
    </lineage>
</organism>
<dbReference type="Proteomes" id="UP000029381">
    <property type="component" value="Unassembled WGS sequence"/>
</dbReference>
<accession>A0A091BX82</accession>
<gene>
    <name evidence="2" type="ORF">TMU3MR103_1620</name>
</gene>
<comment type="caution">
    <text evidence="2">The sequence shown here is derived from an EMBL/GenBank/DDBJ whole genome shotgun (WGS) entry which is preliminary data.</text>
</comment>
<evidence type="ECO:0000313" key="2">
    <source>
        <dbReference type="EMBL" id="KFN90241.1"/>
    </source>
</evidence>
<proteinExistence type="predicted"/>
<feature type="transmembrane region" description="Helical" evidence="1">
    <location>
        <begin position="120"/>
        <end position="142"/>
    </location>
</feature>
<dbReference type="AlphaFoldDB" id="A0A091BX82"/>
<dbReference type="PATRIC" id="fig|1302648.3.peg.1582"/>
<sequence>MDDSILLNMIYQIYIETFPQKRKQKSKNKKRIKLSGEQLYNEFRSLKQFCTTIEKRGVTLEALQEFTQNLETSLNYKVGKREKLVDNISRIIIFLATGIAVVFAWTFLADELPYSERPDFLLIIAYIIAIVGSIVSGFLSYFQDKAFEKVEDFLSVLRDAQIVMKGNNDL</sequence>
<keyword evidence="1" id="KW-1133">Transmembrane helix</keyword>
<name>A0A091BX82_9ENTE</name>
<dbReference type="EMBL" id="JPVT01000171">
    <property type="protein sequence ID" value="KFN90241.1"/>
    <property type="molecule type" value="Genomic_DNA"/>
</dbReference>
<keyword evidence="1" id="KW-0472">Membrane</keyword>
<protein>
    <submittedName>
        <fullName evidence="2">Uncharacterized protein</fullName>
    </submittedName>
</protein>
<keyword evidence="3" id="KW-1185">Reference proteome</keyword>
<dbReference type="RefSeq" id="WP_038023738.1">
    <property type="nucleotide sequence ID" value="NZ_JPVT01000171.1"/>
</dbReference>
<reference evidence="2 3" key="1">
    <citation type="submission" date="2014-08" db="EMBL/GenBank/DDBJ databases">
        <title>Genome sequence of Tetragenococcus muriaticus.</title>
        <authorList>
            <person name="Chuea-nongthon C."/>
            <person name="Rodtong S."/>
            <person name="Yongsawatdigul J."/>
            <person name="Steele J.L."/>
            <person name="Liu X.-y."/>
            <person name="Speers J."/>
            <person name="Glasner J.D."/>
            <person name="Neeno-Eckwall E.C."/>
        </authorList>
    </citation>
    <scope>NUCLEOTIDE SEQUENCE [LARGE SCALE GENOMIC DNA]</scope>
    <source>
        <strain evidence="2 3">3MR10-3</strain>
    </source>
</reference>
<evidence type="ECO:0000256" key="1">
    <source>
        <dbReference type="SAM" id="Phobius"/>
    </source>
</evidence>